<dbReference type="RefSeq" id="WP_145432755.1">
    <property type="nucleotide sequence ID" value="NZ_CP036339.1"/>
</dbReference>
<evidence type="ECO:0000313" key="3">
    <source>
        <dbReference type="EMBL" id="QDT73216.1"/>
    </source>
</evidence>
<dbReference type="KEGG" id="llh:I41_24050"/>
<feature type="region of interest" description="Disordered" evidence="1">
    <location>
        <begin position="63"/>
        <end position="89"/>
    </location>
</feature>
<dbReference type="Proteomes" id="UP000317909">
    <property type="component" value="Chromosome"/>
</dbReference>
<keyword evidence="4" id="KW-1185">Reference proteome</keyword>
<evidence type="ECO:0000256" key="1">
    <source>
        <dbReference type="SAM" id="MobiDB-lite"/>
    </source>
</evidence>
<proteinExistence type="predicted"/>
<name>A0A517TXW7_9BACT</name>
<accession>A0A517TXW7</accession>
<feature type="domain" description="DUF6268" evidence="2">
    <location>
        <begin position="157"/>
        <end position="348"/>
    </location>
</feature>
<organism evidence="3 4">
    <name type="scientific">Lacipirellula limnantheis</name>
    <dbReference type="NCBI Taxonomy" id="2528024"/>
    <lineage>
        <taxon>Bacteria</taxon>
        <taxon>Pseudomonadati</taxon>
        <taxon>Planctomycetota</taxon>
        <taxon>Planctomycetia</taxon>
        <taxon>Pirellulales</taxon>
        <taxon>Lacipirellulaceae</taxon>
        <taxon>Lacipirellula</taxon>
    </lineage>
</organism>
<protein>
    <recommendedName>
        <fullName evidence="2">DUF6268 domain-containing protein</fullName>
    </recommendedName>
</protein>
<sequence length="377" mass="42017">MNISLHRPPLSLVWLAAAIFAWLPASLRAQQWLGDEFPVSLVPLPEVDPAPLAAFDQAPLADDLLEPPRSSQAARSLDDDMGPPGEERSPFRSRVYWIPTQKVLSQPDDWSQAGEQINLAAPLYIAPGGGNLWLATGTIDHLSINTGAILPDSQLPVPDNLWKIEGGAMNFRELDNGWKTAAILTIGSVSDQPFDALRDMTVTTIGSLEVPYADRDAWNFSFFYSPTSQLPYPLPGLAYIWRPSEKLRANIGIPFSLQYRPTETFSIVASYFPLTDATILATRQFSDSWSVYGGYQVVNETYWLADRLEENQLFYTFDQRLTLGLRRKLVGGLSLDFTAGYVFDREVFQADGFSDNRRDRINIDPGALGAVQLIWSL</sequence>
<gene>
    <name evidence="3" type="ORF">I41_24050</name>
</gene>
<dbReference type="InterPro" id="IPR046235">
    <property type="entry name" value="DUF6268"/>
</dbReference>
<dbReference type="OrthoDB" id="212671at2"/>
<evidence type="ECO:0000313" key="4">
    <source>
        <dbReference type="Proteomes" id="UP000317909"/>
    </source>
</evidence>
<evidence type="ECO:0000259" key="2">
    <source>
        <dbReference type="Pfam" id="PF19783"/>
    </source>
</evidence>
<reference evidence="3 4" key="1">
    <citation type="submission" date="2019-02" db="EMBL/GenBank/DDBJ databases">
        <title>Deep-cultivation of Planctomycetes and their phenomic and genomic characterization uncovers novel biology.</title>
        <authorList>
            <person name="Wiegand S."/>
            <person name="Jogler M."/>
            <person name="Boedeker C."/>
            <person name="Pinto D."/>
            <person name="Vollmers J."/>
            <person name="Rivas-Marin E."/>
            <person name="Kohn T."/>
            <person name="Peeters S.H."/>
            <person name="Heuer A."/>
            <person name="Rast P."/>
            <person name="Oberbeckmann S."/>
            <person name="Bunk B."/>
            <person name="Jeske O."/>
            <person name="Meyerdierks A."/>
            <person name="Storesund J.E."/>
            <person name="Kallscheuer N."/>
            <person name="Luecker S."/>
            <person name="Lage O.M."/>
            <person name="Pohl T."/>
            <person name="Merkel B.J."/>
            <person name="Hornburger P."/>
            <person name="Mueller R.-W."/>
            <person name="Bruemmer F."/>
            <person name="Labrenz M."/>
            <person name="Spormann A.M."/>
            <person name="Op den Camp H."/>
            <person name="Overmann J."/>
            <person name="Amann R."/>
            <person name="Jetten M.S.M."/>
            <person name="Mascher T."/>
            <person name="Medema M.H."/>
            <person name="Devos D.P."/>
            <person name="Kaster A.-K."/>
            <person name="Ovreas L."/>
            <person name="Rohde M."/>
            <person name="Galperin M.Y."/>
            <person name="Jogler C."/>
        </authorList>
    </citation>
    <scope>NUCLEOTIDE SEQUENCE [LARGE SCALE GENOMIC DNA]</scope>
    <source>
        <strain evidence="3 4">I41</strain>
    </source>
</reference>
<dbReference type="Pfam" id="PF19783">
    <property type="entry name" value="DUF6268"/>
    <property type="match status" value="1"/>
</dbReference>
<dbReference type="AlphaFoldDB" id="A0A517TXW7"/>
<dbReference type="EMBL" id="CP036339">
    <property type="protein sequence ID" value="QDT73216.1"/>
    <property type="molecule type" value="Genomic_DNA"/>
</dbReference>